<keyword evidence="1" id="KW-1133">Transmembrane helix</keyword>
<name>A0A4Y5YDK1_9GAMM</name>
<evidence type="ECO:0000313" key="2">
    <source>
        <dbReference type="EMBL" id="QDE30832.1"/>
    </source>
</evidence>
<dbReference type="EMBL" id="CP041036">
    <property type="protein sequence ID" value="QDE30832.1"/>
    <property type="molecule type" value="Genomic_DNA"/>
</dbReference>
<reference evidence="2 3" key="1">
    <citation type="submission" date="2019-06" db="EMBL/GenBank/DDBJ databases">
        <title>The genome of Shewanella sp. SM1901.</title>
        <authorList>
            <person name="Cha Q."/>
        </authorList>
    </citation>
    <scope>NUCLEOTIDE SEQUENCE [LARGE SCALE GENOMIC DNA]</scope>
    <source>
        <strain evidence="2 3">SM1901</strain>
    </source>
</reference>
<accession>A0A4Y5YDK1</accession>
<dbReference type="KEGG" id="spol:FH971_07535"/>
<dbReference type="Proteomes" id="UP000319809">
    <property type="component" value="Chromosome"/>
</dbReference>
<feature type="transmembrane region" description="Helical" evidence="1">
    <location>
        <begin position="92"/>
        <end position="112"/>
    </location>
</feature>
<keyword evidence="3" id="KW-1185">Reference proteome</keyword>
<keyword evidence="1" id="KW-0472">Membrane</keyword>
<organism evidence="2 3">
    <name type="scientific">Shewanella polaris</name>
    <dbReference type="NCBI Taxonomy" id="2588449"/>
    <lineage>
        <taxon>Bacteria</taxon>
        <taxon>Pseudomonadati</taxon>
        <taxon>Pseudomonadota</taxon>
        <taxon>Gammaproteobacteria</taxon>
        <taxon>Alteromonadales</taxon>
        <taxon>Shewanellaceae</taxon>
        <taxon>Shewanella</taxon>
    </lineage>
</organism>
<keyword evidence="1" id="KW-0812">Transmembrane</keyword>
<feature type="transmembrane region" description="Helical" evidence="1">
    <location>
        <begin position="156"/>
        <end position="175"/>
    </location>
</feature>
<gene>
    <name evidence="2" type="ORF">FH971_07535</name>
</gene>
<feature type="transmembrane region" description="Helical" evidence="1">
    <location>
        <begin position="42"/>
        <end position="60"/>
    </location>
</feature>
<protein>
    <submittedName>
        <fullName evidence="2">Uncharacterized protein</fullName>
    </submittedName>
</protein>
<feature type="transmembrane region" description="Helical" evidence="1">
    <location>
        <begin position="7"/>
        <end position="27"/>
    </location>
</feature>
<feature type="transmembrane region" description="Helical" evidence="1">
    <location>
        <begin position="67"/>
        <end position="86"/>
    </location>
</feature>
<evidence type="ECO:0000256" key="1">
    <source>
        <dbReference type="SAM" id="Phobius"/>
    </source>
</evidence>
<dbReference type="RefSeq" id="WP_140233895.1">
    <property type="nucleotide sequence ID" value="NZ_CP041036.1"/>
</dbReference>
<sequence length="192" mass="21805">MQEEKVTWLQLLLGTLLLSIALIINYVTPAFSLFDGKIDERAMAHAIGFASMTVFGFGWLNLKRNQALVIISISFIGGLAIAKFYSPSLAKLLITLTIFSIVNLFSPFFFNYLKDKFKYVSLAFVFIAVVFTSFYWEIHVQPNLGGYPDLLPRYYVQFQLAMDLVGIILGLVLIIRSNRQFFLKCHNEAKAP</sequence>
<proteinExistence type="predicted"/>
<evidence type="ECO:0000313" key="3">
    <source>
        <dbReference type="Proteomes" id="UP000319809"/>
    </source>
</evidence>
<dbReference type="AlphaFoldDB" id="A0A4Y5YDK1"/>
<feature type="transmembrane region" description="Helical" evidence="1">
    <location>
        <begin position="119"/>
        <end position="136"/>
    </location>
</feature>